<evidence type="ECO:0000256" key="8">
    <source>
        <dbReference type="ARBA" id="ARBA00022827"/>
    </source>
</evidence>
<dbReference type="Proteomes" id="UP000280296">
    <property type="component" value="Unassembled WGS sequence"/>
</dbReference>
<evidence type="ECO:0000313" key="17">
    <source>
        <dbReference type="Proteomes" id="UP000280296"/>
    </source>
</evidence>
<dbReference type="InterPro" id="IPR023753">
    <property type="entry name" value="FAD/NAD-binding_dom"/>
</dbReference>
<dbReference type="EC" id="1.6.1.1" evidence="4"/>
<sequence length="473" mass="51141">MSPRTYDLIVLGSGPAGEKGAAQAAYFGKSVAMVEKEPPPVYGGAAANTGTLPSKTLRETALFLSGFRNRQLEGLEFRWKGDVSIDLLLSRRKAVVGTEQKRILTNMNRHGVDLYEGTASFAGPHTISVRRKGAPETLLRGEVILIATGSAPYRPAAFRIDDPRIVDSDSILNIPDIPRELVVVGGGVIGCEYACMFAIMGSRVSLVETRERVLTFMDEEISDALMKEMGRLGVRFFLGDGVQRVDRRGQVLALNLESGATLTPDLVLISSGRSGNTASLGLERLGVEIDERGRINVDPTFQTSVPYVYAAGDVIKGPGLASTAMEQGRIAMIHAFGLEFQRDLSDLLPSGIYTIPECSMVGPTERDLLAQGIPYVVGKASYEANARGQIIGDTNGFLKLIFHEETMKLLGVHVIGEAATELVHIGLTALHAEAGAELFIRACYNYPTLSETYKYATYDALGRRARKRAGQPS</sequence>
<feature type="binding site" evidence="13">
    <location>
        <position position="55"/>
    </location>
    <ligand>
        <name>FAD</name>
        <dbReference type="ChEBI" id="CHEBI:57692"/>
    </ligand>
</feature>
<evidence type="ECO:0000256" key="6">
    <source>
        <dbReference type="ARBA" id="ARBA00022490"/>
    </source>
</evidence>
<evidence type="ECO:0000256" key="5">
    <source>
        <dbReference type="ARBA" id="ARBA00016603"/>
    </source>
</evidence>
<dbReference type="GO" id="GO:0050660">
    <property type="term" value="F:flavin adenine dinucleotide binding"/>
    <property type="evidence" value="ECO:0007669"/>
    <property type="project" value="TreeGrafter"/>
</dbReference>
<dbReference type="SUPFAM" id="SSF51905">
    <property type="entry name" value="FAD/NAD(P)-binding domain"/>
    <property type="match status" value="1"/>
</dbReference>
<evidence type="ECO:0000256" key="7">
    <source>
        <dbReference type="ARBA" id="ARBA00022630"/>
    </source>
</evidence>
<dbReference type="GO" id="GO:0003957">
    <property type="term" value="F:NAD(P)+ transhydrogenase (Si-specific) activity"/>
    <property type="evidence" value="ECO:0007669"/>
    <property type="project" value="UniProtKB-EC"/>
</dbReference>
<evidence type="ECO:0000256" key="4">
    <source>
        <dbReference type="ARBA" id="ARBA00012772"/>
    </source>
</evidence>
<keyword evidence="11 13" id="KW-0520">NAD</keyword>
<dbReference type="InterPro" id="IPR036188">
    <property type="entry name" value="FAD/NAD-bd_sf"/>
</dbReference>
<feature type="domain" description="Pyridine nucleotide-disulphide oxidoreductase dimerisation" evidence="14">
    <location>
        <begin position="349"/>
        <end position="456"/>
    </location>
</feature>
<keyword evidence="9" id="KW-0521">NADP</keyword>
<comment type="similarity">
    <text evidence="3">Belongs to the class-I pyridine nucleotide-disulfide oxidoreductase family.</text>
</comment>
<comment type="caution">
    <text evidence="16">The sequence shown here is derived from an EMBL/GenBank/DDBJ whole genome shotgun (WGS) entry which is preliminary data.</text>
</comment>
<dbReference type="GO" id="GO:0005829">
    <property type="term" value="C:cytosol"/>
    <property type="evidence" value="ECO:0007669"/>
    <property type="project" value="TreeGrafter"/>
</dbReference>
<comment type="function">
    <text evidence="1">Conversion of NADPH, generated by peripheral catabolic pathways, to NADH, which can enter the respiratory chain for energy generation.</text>
</comment>
<reference evidence="16 17" key="2">
    <citation type="submission" date="2019-01" db="EMBL/GenBank/DDBJ databases">
        <title>Tautonia sociabilis, a novel thermotolerant planctomycete of Isosphaeraceae family, isolated from a 4000 m deep subterranean habitat.</title>
        <authorList>
            <person name="Kovaleva O.L."/>
            <person name="Elcheninov A.G."/>
            <person name="Van Heerden E."/>
            <person name="Toshchakov S.V."/>
            <person name="Novikov A."/>
            <person name="Bonch-Osmolovskaya E.A."/>
            <person name="Kublanov I.V."/>
        </authorList>
    </citation>
    <scope>NUCLEOTIDE SEQUENCE [LARGE SCALE GENOMIC DNA]</scope>
    <source>
        <strain evidence="16 17">GM2012</strain>
    </source>
</reference>
<dbReference type="Pfam" id="PF07992">
    <property type="entry name" value="Pyr_redox_2"/>
    <property type="match status" value="1"/>
</dbReference>
<keyword evidence="8 13" id="KW-0274">FAD</keyword>
<evidence type="ECO:0000256" key="3">
    <source>
        <dbReference type="ARBA" id="ARBA00007532"/>
    </source>
</evidence>
<gene>
    <name evidence="16" type="ORF">TsocGM_07660</name>
</gene>
<dbReference type="InterPro" id="IPR001100">
    <property type="entry name" value="Pyr_nuc-diS_OxRdtase"/>
</dbReference>
<reference evidence="16 17" key="1">
    <citation type="submission" date="2018-12" db="EMBL/GenBank/DDBJ databases">
        <authorList>
            <person name="Toschakov S.V."/>
        </authorList>
    </citation>
    <scope>NUCLEOTIDE SEQUENCE [LARGE SCALE GENOMIC DNA]</scope>
    <source>
        <strain evidence="16 17">GM2012</strain>
    </source>
</reference>
<comment type="subcellular location">
    <subcellularLocation>
        <location evidence="2">Cytoplasm</location>
    </subcellularLocation>
</comment>
<evidence type="ECO:0000256" key="11">
    <source>
        <dbReference type="ARBA" id="ARBA00023027"/>
    </source>
</evidence>
<feature type="domain" description="FAD/NAD(P)-binding" evidence="15">
    <location>
        <begin position="6"/>
        <end position="328"/>
    </location>
</feature>
<keyword evidence="10 16" id="KW-0560">Oxidoreductase</keyword>
<name>A0A432MLV3_9BACT</name>
<evidence type="ECO:0000259" key="15">
    <source>
        <dbReference type="Pfam" id="PF07992"/>
    </source>
</evidence>
<dbReference type="PANTHER" id="PTHR22912:SF93">
    <property type="entry name" value="SOLUBLE PYRIDINE NUCLEOTIDE TRANSHYDROGENASE"/>
    <property type="match status" value="1"/>
</dbReference>
<dbReference type="Gene3D" id="3.50.50.60">
    <property type="entry name" value="FAD/NAD(P)-binding domain"/>
    <property type="match status" value="2"/>
</dbReference>
<dbReference type="Pfam" id="PF02852">
    <property type="entry name" value="Pyr_redox_dim"/>
    <property type="match status" value="1"/>
</dbReference>
<feature type="binding site" evidence="13">
    <location>
        <begin position="185"/>
        <end position="192"/>
    </location>
    <ligand>
        <name>NAD(+)</name>
        <dbReference type="ChEBI" id="CHEBI:57540"/>
    </ligand>
</feature>
<dbReference type="OrthoDB" id="230580at2"/>
<keyword evidence="17" id="KW-1185">Reference proteome</keyword>
<evidence type="ECO:0000256" key="2">
    <source>
        <dbReference type="ARBA" id="ARBA00004496"/>
    </source>
</evidence>
<dbReference type="GO" id="GO:0006103">
    <property type="term" value="P:2-oxoglutarate metabolic process"/>
    <property type="evidence" value="ECO:0007669"/>
    <property type="project" value="TreeGrafter"/>
</dbReference>
<dbReference type="PIRSF" id="PIRSF000350">
    <property type="entry name" value="Mercury_reductase_MerA"/>
    <property type="match status" value="1"/>
</dbReference>
<feature type="binding site" evidence="13">
    <location>
        <begin position="148"/>
        <end position="150"/>
    </location>
    <ligand>
        <name>FAD</name>
        <dbReference type="ChEBI" id="CHEBI:57692"/>
    </ligand>
</feature>
<protein>
    <recommendedName>
        <fullName evidence="5">Soluble pyridine nucleotide transhydrogenase</fullName>
        <ecNumber evidence="4">1.6.1.1</ecNumber>
    </recommendedName>
    <alternativeName>
        <fullName evidence="12">NAD(P)(+) transhydrogenase [B-specific]</fullName>
    </alternativeName>
</protein>
<dbReference type="PRINTS" id="PR00368">
    <property type="entry name" value="FADPNR"/>
</dbReference>
<dbReference type="Gene3D" id="3.30.390.30">
    <property type="match status" value="1"/>
</dbReference>
<keyword evidence="7" id="KW-0285">Flavoprotein</keyword>
<keyword evidence="6" id="KW-0963">Cytoplasm</keyword>
<feature type="binding site" evidence="13">
    <location>
        <position position="313"/>
    </location>
    <ligand>
        <name>FAD</name>
        <dbReference type="ChEBI" id="CHEBI:57692"/>
    </ligand>
</feature>
<evidence type="ECO:0000313" key="16">
    <source>
        <dbReference type="EMBL" id="RUL88391.1"/>
    </source>
</evidence>
<evidence type="ECO:0000256" key="1">
    <source>
        <dbReference type="ARBA" id="ARBA00002842"/>
    </source>
</evidence>
<dbReference type="NCBIfam" id="NF003585">
    <property type="entry name" value="PRK05249.1"/>
    <property type="match status" value="1"/>
</dbReference>
<dbReference type="InterPro" id="IPR050151">
    <property type="entry name" value="Class-I_Pyr_Nuc-Dis_Oxidored"/>
</dbReference>
<dbReference type="GO" id="GO:0004148">
    <property type="term" value="F:dihydrolipoyl dehydrogenase (NADH) activity"/>
    <property type="evidence" value="ECO:0007669"/>
    <property type="project" value="TreeGrafter"/>
</dbReference>
<evidence type="ECO:0000256" key="12">
    <source>
        <dbReference type="ARBA" id="ARBA00031183"/>
    </source>
</evidence>
<dbReference type="SUPFAM" id="SSF55424">
    <property type="entry name" value="FAD/NAD-linked reductases, dimerisation (C-terminal) domain"/>
    <property type="match status" value="1"/>
</dbReference>
<feature type="binding site" evidence="13">
    <location>
        <position position="272"/>
    </location>
    <ligand>
        <name>NAD(+)</name>
        <dbReference type="ChEBI" id="CHEBI:57540"/>
    </ligand>
</feature>
<dbReference type="FunFam" id="3.30.390.30:FF:000001">
    <property type="entry name" value="Dihydrolipoyl dehydrogenase"/>
    <property type="match status" value="1"/>
</dbReference>
<dbReference type="PANTHER" id="PTHR22912">
    <property type="entry name" value="DISULFIDE OXIDOREDUCTASE"/>
    <property type="match status" value="1"/>
</dbReference>
<evidence type="ECO:0000256" key="9">
    <source>
        <dbReference type="ARBA" id="ARBA00022857"/>
    </source>
</evidence>
<accession>A0A432MLV3</accession>
<dbReference type="RefSeq" id="WP_126724718.1">
    <property type="nucleotide sequence ID" value="NZ_RYZH01000011.1"/>
</dbReference>
<dbReference type="PRINTS" id="PR00411">
    <property type="entry name" value="PNDRDTASEI"/>
</dbReference>
<dbReference type="EMBL" id="RYZH01000011">
    <property type="protein sequence ID" value="RUL88391.1"/>
    <property type="molecule type" value="Genomic_DNA"/>
</dbReference>
<dbReference type="InterPro" id="IPR004099">
    <property type="entry name" value="Pyr_nucl-diS_OxRdtase_dimer"/>
</dbReference>
<evidence type="ECO:0000256" key="10">
    <source>
        <dbReference type="ARBA" id="ARBA00023002"/>
    </source>
</evidence>
<feature type="binding site" evidence="13">
    <location>
        <position position="208"/>
    </location>
    <ligand>
        <name>NAD(+)</name>
        <dbReference type="ChEBI" id="CHEBI:57540"/>
    </ligand>
</feature>
<evidence type="ECO:0000259" key="14">
    <source>
        <dbReference type="Pfam" id="PF02852"/>
    </source>
</evidence>
<dbReference type="InterPro" id="IPR016156">
    <property type="entry name" value="FAD/NAD-linked_Rdtase_dimer_sf"/>
</dbReference>
<comment type="cofactor">
    <cofactor evidence="13">
        <name>FAD</name>
        <dbReference type="ChEBI" id="CHEBI:57692"/>
    </cofactor>
    <text evidence="13">Binds 1 FAD per subunit.</text>
</comment>
<keyword evidence="13" id="KW-0547">Nucleotide-binding</keyword>
<proteinExistence type="inferred from homology"/>
<dbReference type="AlphaFoldDB" id="A0A432MLV3"/>
<organism evidence="16 17">
    <name type="scientific">Tautonia sociabilis</name>
    <dbReference type="NCBI Taxonomy" id="2080755"/>
    <lineage>
        <taxon>Bacteria</taxon>
        <taxon>Pseudomonadati</taxon>
        <taxon>Planctomycetota</taxon>
        <taxon>Planctomycetia</taxon>
        <taxon>Isosphaerales</taxon>
        <taxon>Isosphaeraceae</taxon>
        <taxon>Tautonia</taxon>
    </lineage>
</organism>
<evidence type="ECO:0000256" key="13">
    <source>
        <dbReference type="PIRSR" id="PIRSR000350-3"/>
    </source>
</evidence>